<sequence length="360" mass="39376">MADIRDVLIDHLIDRRAGWSMGSYGAVAEFHQDPGEYLQADAPTLFVRATPRGAIRLDADTVGQIVPVAYEALSCRPQRWSHGVALCLPQRDAAMNGRKALTELGPDTEAVRVTDRAAILFDLGLALPQCDFCIRTDDPALLAILRAEIGRSLFDPHNPATAAIQKAHPHRVALTRLGRIEVFQKIGGPDTGGVSPPGPHTHLLPHLIRSRRTHSANTPIPKYHAPLGYLHPANPVMDSLGRDLDFDIDDHARFQDLFSQFARPDLPILRKAVLDGLARRVEPESFLSHTDRFSRATVRITLRQQDRMARRFGGGSYLALVSQWRAVLDKGAEGIAADEDAPGHEATGAIVPFLPLAATG</sequence>
<proteinExistence type="predicted"/>
<accession>A0AA50H389</accession>
<gene>
    <name evidence="1" type="ORF">Q9313_10485</name>
</gene>
<dbReference type="RefSeq" id="WP_306036618.1">
    <property type="nucleotide sequence ID" value="NZ_CP132302.1"/>
</dbReference>
<evidence type="ECO:0000313" key="1">
    <source>
        <dbReference type="EMBL" id="WLR96164.1"/>
    </source>
</evidence>
<keyword evidence="2" id="KW-1185">Reference proteome</keyword>
<dbReference type="InterPro" id="IPR053838">
    <property type="entry name" value="DUF6925"/>
</dbReference>
<dbReference type="AlphaFoldDB" id="A0AA50H389"/>
<reference evidence="1 2" key="1">
    <citation type="submission" date="2023-08" db="EMBL/GenBank/DDBJ databases">
        <title>Pathogen: clinical or host-associated sample.</title>
        <authorList>
            <person name="Hergert J."/>
            <person name="Casey R."/>
            <person name="Wagner J."/>
            <person name="Young E.L."/>
            <person name="Oakeson K.F."/>
        </authorList>
    </citation>
    <scope>NUCLEOTIDE SEQUENCE [LARGE SCALE GENOMIC DNA]</scope>
    <source>
        <strain evidence="1 2">1760953</strain>
    </source>
</reference>
<dbReference type="Proteomes" id="UP001234585">
    <property type="component" value="Chromosome"/>
</dbReference>
<organism evidence="1 2">
    <name type="scientific">Shinella sumterensis</name>
    <dbReference type="NCBI Taxonomy" id="1967501"/>
    <lineage>
        <taxon>Bacteria</taxon>
        <taxon>Pseudomonadati</taxon>
        <taxon>Pseudomonadota</taxon>
        <taxon>Alphaproteobacteria</taxon>
        <taxon>Hyphomicrobiales</taxon>
        <taxon>Rhizobiaceae</taxon>
        <taxon>Shinella</taxon>
    </lineage>
</organism>
<evidence type="ECO:0000313" key="2">
    <source>
        <dbReference type="Proteomes" id="UP001234585"/>
    </source>
</evidence>
<dbReference type="Pfam" id="PF21973">
    <property type="entry name" value="DUF6925"/>
    <property type="match status" value="1"/>
</dbReference>
<name>A0AA50H389_9HYPH</name>
<protein>
    <submittedName>
        <fullName evidence="1">Uncharacterized protein</fullName>
    </submittedName>
</protein>
<dbReference type="EMBL" id="CP132302">
    <property type="protein sequence ID" value="WLR96164.1"/>
    <property type="molecule type" value="Genomic_DNA"/>
</dbReference>